<organism evidence="1 2">
    <name type="scientific">Flavivirga aquatica</name>
    <dbReference type="NCBI Taxonomy" id="1849968"/>
    <lineage>
        <taxon>Bacteria</taxon>
        <taxon>Pseudomonadati</taxon>
        <taxon>Bacteroidota</taxon>
        <taxon>Flavobacteriia</taxon>
        <taxon>Flavobacteriales</taxon>
        <taxon>Flavobacteriaceae</taxon>
        <taxon>Flavivirga</taxon>
    </lineage>
</organism>
<name>A0A1E5TAH8_9FLAO</name>
<dbReference type="OrthoDB" id="607469at2"/>
<dbReference type="Gene3D" id="2.60.40.740">
    <property type="match status" value="3"/>
</dbReference>
<dbReference type="Pfam" id="PF13573">
    <property type="entry name" value="SprB"/>
    <property type="match status" value="14"/>
</dbReference>
<dbReference type="NCBIfam" id="TIGR04131">
    <property type="entry name" value="Bac_Flav_CTERM"/>
    <property type="match status" value="1"/>
</dbReference>
<accession>A0A1E5TAH8</accession>
<proteinExistence type="predicted"/>
<dbReference type="EMBL" id="MDJD01000034">
    <property type="protein sequence ID" value="OEK08336.1"/>
    <property type="molecule type" value="Genomic_DNA"/>
</dbReference>
<dbReference type="RefSeq" id="WP_069829845.1">
    <property type="nucleotide sequence ID" value="NZ_MDJD01000034.1"/>
</dbReference>
<reference evidence="1 2" key="1">
    <citation type="submission" date="2016-05" db="EMBL/GenBank/DDBJ databases">
        <title>Draft Genome Sequence of Algibacter sp. Strain SK-16 Isolated from the Surface Water of Aburatsubo Inlet.</title>
        <authorList>
            <person name="Wong S.-K."/>
            <person name="Yoshizawa S."/>
            <person name="Nakajima Y."/>
            <person name="Ogura Y."/>
            <person name="Tetsuya H."/>
            <person name="Hamasaki K."/>
        </authorList>
    </citation>
    <scope>NUCLEOTIDE SEQUENCE [LARGE SCALE GENOMIC DNA]</scope>
    <source>
        <strain evidence="1 2">SK-16</strain>
    </source>
</reference>
<evidence type="ECO:0008006" key="3">
    <source>
        <dbReference type="Google" id="ProtNLM"/>
    </source>
</evidence>
<dbReference type="InterPro" id="IPR025667">
    <property type="entry name" value="SprB_repeat"/>
</dbReference>
<sequence length="4387" mass="459045">MENKKPPAMKKPTFLNNWIVVLGLLFTVQSFAQNFVPFGAPTFDKDLRGDILLIGNNILGENNNNFNDNVTTNDDVNMQYIDIDGDPTTFSSSSSNLVIPPASSSCYKIAYAGLYWSAVTKGTAPFRNVKFKGPSGGYNDITGTVIYDAGSVTADTGNSFPYVCYADVTSIVQGLTLNSGTYTVANVSSALGQTNNFRPRNYTGYSAGWSLFIVYEDPNLTGKSITTFDGFSAISAAANPTLDIPLSGFRTIPTGPVRAKFAFAALEGDKPLAGDYLRINGTNLFNGTQRPSNNFFNSNITQSGSRIPNSSNTLGFDTGIITVPNPSNNVIANNDTSATIRLGTNQDTYFEYFVAFAVDIIEPNIVLTKIVEDEFGNDIGGDVVNLGQELNYVIGFKNTGNDDARGLTIRDVLPVNVDFDYPADLDVLPPGVTVQSYNASTREIVFRVNNSVVEINDPTLEIRFKVNVVTSCSELSDVCSNLVDNQAFATYRGTQNPDFLISDDPSFDTNTGCLLTPKATNILADIDACSFVENVSLCGASTILEAAEGYTTYSWSTNPSGTSPIGNERELTITSPGTYYVHNTAPAPCLSIVQEFRVTIFGSGVINPIEAFADEVAICPDGGARLPYIFLCGASDSRFIQTGITDTSDIVWDRLNEGSCTAVTDIRCANVSDSCTWIREATGPDFTADTAGQYRLTLRYLGSCVSEFYFNVYENILEPTFTSRDIVCTTPGQIVVGDVPSGYEYSLDGVTYQSSNTFSVTTPNNYTVYIRQTGILANPCIFTIPSVQIRQRNFTVSTTIIQPLCSGDTGSVVVAANDVEPQYSFAIYDDTSTLVNSVGPITPSSYTFPSLNPGIYEVRVSTEDGCTHSESIEIEDPDPLTVTSALTTPLTCTDGEITIYPVGGTAPYFYYINSPTVFQGTPEYVVTTPGVYNIRVVDSNNCEATTSITVDATLPPDFNVIKTDILCSGSGNTGIINVNVNNANGNTLQYSINNGVTFSNAPLFPNLSAGNYEVVVQYTTGTSTCVTPPQTIRIDAISAVTGTATLTTPYTCDNDGVITVSGVTGGTGSYTYSIDGVTFQSGNTFAGLTDGTYTVTIADSNNCAFTVSPAIVIDPLNPPTDLTFANTALTCPTNTTTVTITPTGGTGTLEYRITAPSGAATVFQNSNTFPGLVPNVYTFEVRDENNCIYSESYNIVALPTITAVGQLINNISCLTSSDGAVRFTISGSTNYSYVFDSDPIVTGHSASVIPFTGLTAGDHTITITDDDTNCTVTETVRVEEPALSLSVSAVASPITCNVDGSVEITAVGGWGGYEYSLTQPDATVLAFQASNTFTGLIQTGSYTVTVRDTNGCEETTTFTLATPIAPTANIDGASNLCYDPSTSGATLVVSAMGGQPPYDYNINGGAFNSNNTFTGLTPGSYTIIVRDAYGCTFTLPAQTIAPELTLSTVLTKDLDCTVSPDAVITGTITGGTAPYTLELSTGGGAYAAITPPTGLSFTDTQTTDNTYQYRITDANGCQVESGVVTINALVPVAVTVTPVDPTCNGAADGSVQLVATGGEGSYTYSFNGSAFTTTSLYNGLSAGVSYSYEVRDSENCSFTGTITLTEPTVLLTTATITTPFSCDVSNVNQPATITVTASQGTAPYQYNFNASGYSTTNTLTINDTGVDQTISYSVRDAQGCITNNSIIVPALNPPTDLSFTPSGSVTCAITTTDITLVATNGVGSLTYEITSPVASAVSNTTGNFTGLTPNTYIFRVTDANGCYYEESYRVEPVTNITVSGSLGSNISCIGSSDGSVNFTVGDFSGTYSYVFDGNPSVTGQTGLIIPTFTGLSAGNHTITITDEVTGCTATATVRVEAPAVALSVTTIASPITCDASGSVEITALGGWGGYEYSLTQPDASVLAFQTSNTFTGLTQTGSYTVTVRDTNGCEETTTFTLATPIAPTASIDAASNLCYDPSTSGATLVVSATGGQPPYDYNINGGAFNSSNTFTALTPGSYTIIVRDAYGCTFTLPAQTIAPELTLSTVLTKDLDCTVSPDAVITGTITGGTAPYTLELSTGGGAYAAITPPTGLSFTDTQTTDNTYQYRITDANGCQVESSVITINPLISPLTATTTLVNPTCNGDSDGSIRLDATTGELPFTYSIDGGTTFVSSNVFGGLTAGSYNYVVRDSKSCEATGTVTLIDPAPIDVTITSTPIVCNVNTLGSFDAVITSGGQAPFTYTLYDRSFNQLSTSGATPATSFNFPGLTFGDYYITVVDNLGCEFNSGIQRIETPPILTLTGFVDSNNCATGVDYTVSTSGGASPFVFSIFGQPGTASPAQVSPIYTFTGLMHNTTYFLQVQDVNNCISILEITTPSAPSSIEITGTTATNVTCNGASNGRLDFTVQNYDGTVTDINYQILDALSLVPIAPAINGTLTGVAGGPVSGSITTLPAGSYVLNVTEVGGTACSDNFSFIITQPIEPVTATVTANVNANCNSGAQVTVRAIGGTGPYLYEAGSVGFITGTGEVTPTNNNVLILDPVTRTNWEILVTDSNGCTFRFNESVTSDPSPILDAIPAQCYTGSPLTYTLSSSSPIVGTPTYSVGNGFQASPTFTISAPGTYTFTIRDGNGCRDSETITINPALDVISLITTLPSCSDDDGVFEVTGAGGSGSYTYSILPSPGTVTLTGNTFSGVPSGSYTVTIEDTVTSCTDTVVVDLESATPVTFTATPSDVSCNGGNDGVITVDLPASNDNPLYSYAITAGPSTVAAQGSNIFTGLAAGSYTVEVTSGRGCVSTQAVVVGEPILLNATAAVSTAFSCSVTNASVSGEITVTVTAGTGTAPYQYSINGSGFSGSNTLTLNDTGVDQIIPYSVLDTNGCTFNDTVTILALDPPTDLDFSASGPITCLALTTDVTLTATDGIGTLTYEITSPASAVTSNATGIFTGLTPNNYIFRVTDANGCYYEESYIIDSVTNITVSGSLVNDVNCNGAGDGAVSFTVGDFAGTYSYVFDGNPAVTAQSATTISFGSLTPGNHTITITDEATGCTATETINVSEPAAALSYTTVATNVFCSNDESLITVTTSGGTPNYRYAVVISGSAAPGLVAYGNSNVLTVDTNSATNLAWDVYVIDANECLEMQTVTIINDPLPTVTVPALASNQCDLTGVPYEFTVTASTGVGPFTYSIDGVNFQSSDTFTVSTPGNYTVTIKDVHGCTAVSPTSVTIYPALDVTPTITTLPSCNDDDGEFTVTGSGGSGAGNYTYSILPRPGPVTDTATGFAGVPSGSYTVTITDTVTGCTDTVVVNLESATRVTFTATPSDVSCNGGSDGVITVNLPVSNDNPIYSYAITAGPITRGSQNSNIFTGLLAGSYTVEVTSGRGCILTDVVIVGEPNPLIIDDASATPFGCTPDNSVNTSLLTITASGGTAPYTYSIDGVNYFTTNTFDIIDTGAVQSIIAYVKDANNCTEPSAIPVIIAPLPELTAAVAAIATPIDCNNTGSVVINVMGGSGNFTYRMLPGGTAQPGNTFSIPGSGTYHFEVIDGDTGCTIETLPFEVLPFDTIDVVATPTSGVTCFGDTNGAFEINVTGYTGGYDYEVFDGSGTSVRVVTGANTITNPLSINGLSGGNYTVVVRETDSPFCDTASNVITIESPSEVLDLAHFETSVTCDNNAGTITAIPSGGWGSYEYQLVGAITGLNRAFSSNPVFTDLEADDYTLTVRDLRGCQEFTSILMSIPTAINATVMPDITLLTCFGDTNATITASSVTGGQGSNYTYTLNTFNALGALVSSSGPQTDPNFSGLGAGTYNIVITDGYNCTFTSADIVISEPTEVQVSLVKETSQTCLTDAQLTLSAIGGTPPYEYSTDASFTTVFGSFTTSTTFPVAIGNYTYYVRDANNCVSNVSNQINIDPLPTLVVEIDVDASDIVINCAGETTGVIVATAQGGLGNYVYTLQNGSGVDITPIPTQVSPGVFTDLPAGVYQVRVDSDDCIASSNSVSIIEPLTQFTASFTETDVTCNGADNGRLEISAQGGTGIIKYAISPQLNQFFDTPVFEDLEVGTYQAIAQDESGCFVLYDFTIGEPTPIIVGVVTGSIVPEVCSGDNDGMFSVTISGGFAPYRVSLDGINFTNGTPTQTQFDFTGLSGGDKTIYVFDALGCDYESGIPFPVSVTINPEVTIDYGCVNNTSINTVTVTVDDSITNLTDLDYSLNGAPYQASNEFTNVVSGLNFIDVRHTDGCIQRTLEFNVDQIDPLQLVLTGGELNEILATADGGVEPYEYTFILENGEPLYTGRENTFIIRESGEYTVIVTDRNGCEFSATRFFEFVDVCIPNYFTPNGDGVLDQWGPGCTTNYKDLTFAIFDRYGRKIVDYRFGQKWDGTYNGAELPTGDYWYTLKLNDPRDDREFVGNFTLYR</sequence>
<evidence type="ECO:0000313" key="2">
    <source>
        <dbReference type="Proteomes" id="UP000095713"/>
    </source>
</evidence>
<dbReference type="Proteomes" id="UP000095713">
    <property type="component" value="Unassembled WGS sequence"/>
</dbReference>
<comment type="caution">
    <text evidence="1">The sequence shown here is derived from an EMBL/GenBank/DDBJ whole genome shotgun (WGS) entry which is preliminary data.</text>
</comment>
<keyword evidence="2" id="KW-1185">Reference proteome</keyword>
<gene>
    <name evidence="1" type="ORF">A8C32_02470</name>
</gene>
<dbReference type="Pfam" id="PF13585">
    <property type="entry name" value="CHU_C"/>
    <property type="match status" value="1"/>
</dbReference>
<dbReference type="STRING" id="1849968.A8C32_02470"/>
<evidence type="ECO:0000313" key="1">
    <source>
        <dbReference type="EMBL" id="OEK08336.1"/>
    </source>
</evidence>
<protein>
    <recommendedName>
        <fullName evidence="3">Chromophore lyase</fullName>
    </recommendedName>
</protein>
<dbReference type="InterPro" id="IPR026341">
    <property type="entry name" value="T9SS_type_B"/>
</dbReference>